<organism evidence="2">
    <name type="scientific">uncultured Gemmatimonadaceae bacterium</name>
    <dbReference type="NCBI Taxonomy" id="246130"/>
    <lineage>
        <taxon>Bacteria</taxon>
        <taxon>Pseudomonadati</taxon>
        <taxon>Gemmatimonadota</taxon>
        <taxon>Gemmatimonadia</taxon>
        <taxon>Gemmatimonadales</taxon>
        <taxon>Gemmatimonadaceae</taxon>
        <taxon>environmental samples</taxon>
    </lineage>
</organism>
<feature type="non-terminal residue" evidence="2">
    <location>
        <position position="1"/>
    </location>
</feature>
<name>A0A6J4MFF0_9BACT</name>
<protein>
    <submittedName>
        <fullName evidence="2">Uncharacterized protein</fullName>
    </submittedName>
</protein>
<dbReference type="EMBL" id="CADCTX010000919">
    <property type="protein sequence ID" value="CAA9358590.1"/>
    <property type="molecule type" value="Genomic_DNA"/>
</dbReference>
<feature type="non-terminal residue" evidence="2">
    <location>
        <position position="42"/>
    </location>
</feature>
<reference evidence="2" key="1">
    <citation type="submission" date="2020-02" db="EMBL/GenBank/DDBJ databases">
        <authorList>
            <person name="Meier V. D."/>
        </authorList>
    </citation>
    <scope>NUCLEOTIDE SEQUENCE</scope>
    <source>
        <strain evidence="2">AVDCRST_MAG40</strain>
    </source>
</reference>
<dbReference type="AlphaFoldDB" id="A0A6J4MFF0"/>
<gene>
    <name evidence="2" type="ORF">AVDCRST_MAG40-3333</name>
</gene>
<sequence length="42" mass="4684">GSPVFCRPGIQDFPPPGRFRRLARGGDERLRHRGEPRRGGAV</sequence>
<proteinExistence type="predicted"/>
<evidence type="ECO:0000256" key="1">
    <source>
        <dbReference type="SAM" id="MobiDB-lite"/>
    </source>
</evidence>
<accession>A0A6J4MFF0</accession>
<feature type="region of interest" description="Disordered" evidence="1">
    <location>
        <begin position="1"/>
        <end position="42"/>
    </location>
</feature>
<evidence type="ECO:0000313" key="2">
    <source>
        <dbReference type="EMBL" id="CAA9358590.1"/>
    </source>
</evidence>